<dbReference type="SMART" id="SM01091">
    <property type="entry name" value="CorC_HlyC"/>
    <property type="match status" value="1"/>
</dbReference>
<accession>A0ABT9WXR7</accession>
<evidence type="ECO:0000259" key="13">
    <source>
        <dbReference type="PROSITE" id="PS51846"/>
    </source>
</evidence>
<evidence type="ECO:0000256" key="4">
    <source>
        <dbReference type="ARBA" id="ARBA00022692"/>
    </source>
</evidence>
<dbReference type="InterPro" id="IPR044751">
    <property type="entry name" value="Ion_transp-like_CBS"/>
</dbReference>
<name>A0ABT9WXR7_9BACI</name>
<keyword evidence="3" id="KW-1003">Cell membrane</keyword>
<keyword evidence="4 10" id="KW-0812">Transmembrane</keyword>
<gene>
    <name evidence="14" type="ORF">J2S08_003984</name>
</gene>
<comment type="similarity">
    <text evidence="2">Belongs to the UPF0053 family.</text>
</comment>
<protein>
    <submittedName>
        <fullName evidence="14">CBS domain containing-hemolysin-like protein</fullName>
    </submittedName>
</protein>
<dbReference type="InterPro" id="IPR000644">
    <property type="entry name" value="CBS_dom"/>
</dbReference>
<dbReference type="PROSITE" id="PS51371">
    <property type="entry name" value="CBS"/>
    <property type="match status" value="2"/>
</dbReference>
<evidence type="ECO:0000256" key="7">
    <source>
        <dbReference type="ARBA" id="ARBA00023122"/>
    </source>
</evidence>
<feature type="transmembrane region" description="Helical" evidence="11">
    <location>
        <begin position="89"/>
        <end position="108"/>
    </location>
</feature>
<dbReference type="Pfam" id="PF03471">
    <property type="entry name" value="CorC_HlyC"/>
    <property type="match status" value="1"/>
</dbReference>
<dbReference type="SUPFAM" id="SSF56176">
    <property type="entry name" value="FAD-binding/transporter-associated domain-like"/>
    <property type="match status" value="1"/>
</dbReference>
<dbReference type="Pfam" id="PF01595">
    <property type="entry name" value="CNNM"/>
    <property type="match status" value="1"/>
</dbReference>
<feature type="domain" description="CBS" evidence="12">
    <location>
        <begin position="251"/>
        <end position="310"/>
    </location>
</feature>
<comment type="caution">
    <text evidence="14">The sequence shown here is derived from an EMBL/GenBank/DDBJ whole genome shotgun (WGS) entry which is preliminary data.</text>
</comment>
<dbReference type="InterPro" id="IPR051676">
    <property type="entry name" value="UPF0053_domain"/>
</dbReference>
<reference evidence="14 15" key="1">
    <citation type="submission" date="2023-07" db="EMBL/GenBank/DDBJ databases">
        <title>Genomic Encyclopedia of Type Strains, Phase IV (KMG-IV): sequencing the most valuable type-strain genomes for metagenomic binning, comparative biology and taxonomic classification.</title>
        <authorList>
            <person name="Goeker M."/>
        </authorList>
    </citation>
    <scope>NUCLEOTIDE SEQUENCE [LARGE SCALE GENOMIC DNA]</scope>
    <source>
        <strain evidence="14 15">DSM 23837</strain>
    </source>
</reference>
<feature type="domain" description="CBS" evidence="12">
    <location>
        <begin position="318"/>
        <end position="375"/>
    </location>
</feature>
<evidence type="ECO:0000256" key="5">
    <source>
        <dbReference type="ARBA" id="ARBA00022737"/>
    </source>
</evidence>
<organism evidence="14 15">
    <name type="scientific">Bacillus chungangensis</name>
    <dbReference type="NCBI Taxonomy" id="587633"/>
    <lineage>
        <taxon>Bacteria</taxon>
        <taxon>Bacillati</taxon>
        <taxon>Bacillota</taxon>
        <taxon>Bacilli</taxon>
        <taxon>Bacillales</taxon>
        <taxon>Bacillaceae</taxon>
        <taxon>Bacillus</taxon>
    </lineage>
</organism>
<dbReference type="SMART" id="SM00116">
    <property type="entry name" value="CBS"/>
    <property type="match status" value="2"/>
</dbReference>
<dbReference type="InterPro" id="IPR046342">
    <property type="entry name" value="CBS_dom_sf"/>
</dbReference>
<keyword evidence="8 10" id="KW-0472">Membrane</keyword>
<dbReference type="PANTHER" id="PTHR43099:SF2">
    <property type="entry name" value="UPF0053 PROTEIN YRKA"/>
    <property type="match status" value="1"/>
</dbReference>
<dbReference type="PANTHER" id="PTHR43099">
    <property type="entry name" value="UPF0053 PROTEIN YRKA"/>
    <property type="match status" value="1"/>
</dbReference>
<dbReference type="InterPro" id="IPR002550">
    <property type="entry name" value="CNNM"/>
</dbReference>
<dbReference type="SUPFAM" id="SSF54631">
    <property type="entry name" value="CBS-domain pair"/>
    <property type="match status" value="1"/>
</dbReference>
<dbReference type="PROSITE" id="PS51846">
    <property type="entry name" value="CNNM"/>
    <property type="match status" value="1"/>
</dbReference>
<dbReference type="InterPro" id="IPR016169">
    <property type="entry name" value="FAD-bd_PCMH_sub2"/>
</dbReference>
<feature type="transmembrane region" description="Helical" evidence="11">
    <location>
        <begin position="128"/>
        <end position="153"/>
    </location>
</feature>
<evidence type="ECO:0000256" key="10">
    <source>
        <dbReference type="PROSITE-ProRule" id="PRU01193"/>
    </source>
</evidence>
<feature type="domain" description="CNNM transmembrane" evidence="13">
    <location>
        <begin position="29"/>
        <end position="232"/>
    </location>
</feature>
<evidence type="ECO:0000256" key="8">
    <source>
        <dbReference type="ARBA" id="ARBA00023136"/>
    </source>
</evidence>
<feature type="transmembrane region" description="Helical" evidence="11">
    <location>
        <begin position="34"/>
        <end position="58"/>
    </location>
</feature>
<dbReference type="CDD" id="cd04590">
    <property type="entry name" value="CBS_pair_CorC_HlyC_assoc"/>
    <property type="match status" value="1"/>
</dbReference>
<keyword evidence="6 10" id="KW-1133">Transmembrane helix</keyword>
<dbReference type="Gene3D" id="3.10.580.10">
    <property type="entry name" value="CBS-domain"/>
    <property type="match status" value="1"/>
</dbReference>
<sequence length="480" mass="54154">MSSSLIIQLLKHVALGGDFLSRLSKRAKDTYLDIFNLVLVFLLIALTAFFVASEFAIVKVRSSQIEQLISDGNKKALAAKRVISNLDEYLSACQLGITITALGLGWLGEPVVARLLRPIFELIDASPSIIQILSTAIAFTTITFIHVVIGELAPKTVAIHKAEAIALLTAGPLILFYRIMYPFIWVLNSSARFITRLFGLKPIAEHELAHSEEELRIILSNSYENGEINQSEFKYVNKIFEFDNRIAKEIMVPRTEMISLSKDDTVAMFLSMVKSEKFTRYPIFDGDKDHIIGLVNLKDIFAEVIENSETTAKTLEDFVRPIIRVIESIPVHDLLVKMQKERIHMAILMDEYGGTSGLVTAEDIIEEIVGEIQDEFDIDEVPLIQRVKEDHYIFDAKVLVSEVNELLSIDIQDEDVDTIGGWILTLNYEVKQGDVVTYGDYNFTIMEIEDLHIKYVEVRKNVKNDETPLQIPLANSEVSI</sequence>
<dbReference type="Pfam" id="PF00571">
    <property type="entry name" value="CBS"/>
    <property type="match status" value="2"/>
</dbReference>
<keyword evidence="15" id="KW-1185">Reference proteome</keyword>
<dbReference type="InterPro" id="IPR036318">
    <property type="entry name" value="FAD-bd_PCMH-like_sf"/>
</dbReference>
<feature type="transmembrane region" description="Helical" evidence="11">
    <location>
        <begin position="165"/>
        <end position="187"/>
    </location>
</feature>
<keyword evidence="7 9" id="KW-0129">CBS domain</keyword>
<dbReference type="InterPro" id="IPR005170">
    <property type="entry name" value="Transptr-assoc_dom"/>
</dbReference>
<proteinExistence type="inferred from homology"/>
<evidence type="ECO:0000256" key="1">
    <source>
        <dbReference type="ARBA" id="ARBA00004651"/>
    </source>
</evidence>
<evidence type="ECO:0000256" key="9">
    <source>
        <dbReference type="PROSITE-ProRule" id="PRU00703"/>
    </source>
</evidence>
<comment type="subcellular location">
    <subcellularLocation>
        <location evidence="1">Cell membrane</location>
        <topology evidence="1">Multi-pass membrane protein</topology>
    </subcellularLocation>
</comment>
<evidence type="ECO:0000259" key="12">
    <source>
        <dbReference type="PROSITE" id="PS51371"/>
    </source>
</evidence>
<dbReference type="Proteomes" id="UP001223586">
    <property type="component" value="Unassembled WGS sequence"/>
</dbReference>
<evidence type="ECO:0000313" key="15">
    <source>
        <dbReference type="Proteomes" id="UP001223586"/>
    </source>
</evidence>
<evidence type="ECO:0000256" key="3">
    <source>
        <dbReference type="ARBA" id="ARBA00022475"/>
    </source>
</evidence>
<evidence type="ECO:0000256" key="11">
    <source>
        <dbReference type="SAM" id="Phobius"/>
    </source>
</evidence>
<dbReference type="EMBL" id="JAUSTT010000033">
    <property type="protein sequence ID" value="MDQ0178090.1"/>
    <property type="molecule type" value="Genomic_DNA"/>
</dbReference>
<keyword evidence="5" id="KW-0677">Repeat</keyword>
<evidence type="ECO:0000313" key="14">
    <source>
        <dbReference type="EMBL" id="MDQ0178090.1"/>
    </source>
</evidence>
<evidence type="ECO:0000256" key="2">
    <source>
        <dbReference type="ARBA" id="ARBA00006337"/>
    </source>
</evidence>
<dbReference type="Gene3D" id="3.30.465.10">
    <property type="match status" value="1"/>
</dbReference>
<evidence type="ECO:0000256" key="6">
    <source>
        <dbReference type="ARBA" id="ARBA00022989"/>
    </source>
</evidence>